<name>A0ABZ0ZNL6_9ACTN</name>
<protein>
    <recommendedName>
        <fullName evidence="5">Branched-chain amino acid ABC transporter permease</fullName>
    </recommendedName>
</protein>
<sequence length="99" mass="10374">MDQTLAVGLSQGAVYASLAMGFVIGYLATLSINIAHGVFAVLAIFVAASPVPSLGVFWAMVIAILVTAPCDVVSSIERPTRHQSQLAPIGHPPSARWCR</sequence>
<keyword evidence="2" id="KW-1133">Transmembrane helix</keyword>
<evidence type="ECO:0008006" key="5">
    <source>
        <dbReference type="Google" id="ProtNLM"/>
    </source>
</evidence>
<evidence type="ECO:0000313" key="3">
    <source>
        <dbReference type="EMBL" id="WQQ25366.1"/>
    </source>
</evidence>
<accession>A0ABZ0ZNL6</accession>
<evidence type="ECO:0000313" key="4">
    <source>
        <dbReference type="Proteomes" id="UP001327225"/>
    </source>
</evidence>
<feature type="region of interest" description="Disordered" evidence="1">
    <location>
        <begin position="80"/>
        <end position="99"/>
    </location>
</feature>
<dbReference type="Proteomes" id="UP001327225">
    <property type="component" value="Chromosome"/>
</dbReference>
<feature type="transmembrane region" description="Helical" evidence="2">
    <location>
        <begin position="12"/>
        <end position="32"/>
    </location>
</feature>
<evidence type="ECO:0000256" key="2">
    <source>
        <dbReference type="SAM" id="Phobius"/>
    </source>
</evidence>
<keyword evidence="2" id="KW-0812">Transmembrane</keyword>
<feature type="transmembrane region" description="Helical" evidence="2">
    <location>
        <begin position="39"/>
        <end position="66"/>
    </location>
</feature>
<reference evidence="4" key="1">
    <citation type="submission" date="2023-12" db="EMBL/GenBank/DDBJ databases">
        <title>Novel species in genus Nocardioides.</title>
        <authorList>
            <person name="Zhou H."/>
        </authorList>
    </citation>
    <scope>NUCLEOTIDE SEQUENCE [LARGE SCALE GENOMIC DNA]</scope>
    <source>
        <strain evidence="4">HM61</strain>
    </source>
</reference>
<organism evidence="3 4">
    <name type="scientific">Nocardioides bizhenqiangii</name>
    <dbReference type="NCBI Taxonomy" id="3095076"/>
    <lineage>
        <taxon>Bacteria</taxon>
        <taxon>Bacillati</taxon>
        <taxon>Actinomycetota</taxon>
        <taxon>Actinomycetes</taxon>
        <taxon>Propionibacteriales</taxon>
        <taxon>Nocardioidaceae</taxon>
        <taxon>Nocardioides</taxon>
    </lineage>
</organism>
<gene>
    <name evidence="3" type="ORF">SHK19_15515</name>
</gene>
<keyword evidence="2" id="KW-0472">Membrane</keyword>
<dbReference type="EMBL" id="CP141059">
    <property type="protein sequence ID" value="WQQ25366.1"/>
    <property type="molecule type" value="Genomic_DNA"/>
</dbReference>
<proteinExistence type="predicted"/>
<evidence type="ECO:0000256" key="1">
    <source>
        <dbReference type="SAM" id="MobiDB-lite"/>
    </source>
</evidence>
<keyword evidence="4" id="KW-1185">Reference proteome</keyword>
<dbReference type="RefSeq" id="WP_322455894.1">
    <property type="nucleotide sequence ID" value="NZ_CP141059.1"/>
</dbReference>